<organism evidence="5">
    <name type="scientific">Brassica napus</name>
    <name type="common">Rape</name>
    <dbReference type="NCBI Taxonomy" id="3708"/>
    <lineage>
        <taxon>Eukaryota</taxon>
        <taxon>Viridiplantae</taxon>
        <taxon>Streptophyta</taxon>
        <taxon>Embryophyta</taxon>
        <taxon>Tracheophyta</taxon>
        <taxon>Spermatophyta</taxon>
        <taxon>Magnoliopsida</taxon>
        <taxon>eudicotyledons</taxon>
        <taxon>Gunneridae</taxon>
        <taxon>Pentapetalae</taxon>
        <taxon>rosids</taxon>
        <taxon>malvids</taxon>
        <taxon>Brassicales</taxon>
        <taxon>Brassicaceae</taxon>
        <taxon>Brassiceae</taxon>
        <taxon>Brassica</taxon>
    </lineage>
</organism>
<dbReference type="GO" id="GO:0005737">
    <property type="term" value="C:cytoplasm"/>
    <property type="evidence" value="ECO:0007669"/>
    <property type="project" value="UniProtKB-SubCell"/>
</dbReference>
<dbReference type="InterPro" id="IPR005995">
    <property type="entry name" value="Pgm_bpd_ind"/>
</dbReference>
<dbReference type="InterPro" id="IPR006124">
    <property type="entry name" value="Metalloenzyme"/>
</dbReference>
<evidence type="ECO:0000256" key="1">
    <source>
        <dbReference type="ARBA" id="ARBA00004496"/>
    </source>
</evidence>
<reference evidence="5" key="1">
    <citation type="submission" date="2021-01" db="EMBL/GenBank/DDBJ databases">
        <authorList>
            <consortium name="Genoscope - CEA"/>
            <person name="William W."/>
        </authorList>
    </citation>
    <scope>NUCLEOTIDE SEQUENCE</scope>
</reference>
<evidence type="ECO:0000313" key="5">
    <source>
        <dbReference type="EMBL" id="CAF1858679.1"/>
    </source>
</evidence>
<dbReference type="Gramene" id="CDX97761">
    <property type="protein sequence ID" value="CDX97761"/>
    <property type="gene ID" value="GSBRNA2T00105034001"/>
</dbReference>
<evidence type="ECO:0000256" key="2">
    <source>
        <dbReference type="ARBA" id="ARBA00011245"/>
    </source>
</evidence>
<comment type="subcellular location">
    <subcellularLocation>
        <location evidence="1">Cytoplasm</location>
    </subcellularLocation>
</comment>
<evidence type="ECO:0000259" key="4">
    <source>
        <dbReference type="Pfam" id="PF01676"/>
    </source>
</evidence>
<sequence>MSDSVYKWCCLAWLLQIIHDAIEQVKGIYVVIADHGNAEDMVKRDKARKAALDKEGKLQILASHTLKPVPMEVHGLANVAATVMNLLGKNLHGYVVPSEYEPTLIEVVE</sequence>
<dbReference type="GO" id="GO:0004619">
    <property type="term" value="F:phosphoglycerate mutase activity"/>
    <property type="evidence" value="ECO:0007669"/>
    <property type="project" value="InterPro"/>
</dbReference>
<dbReference type="GO" id="GO:0046872">
    <property type="term" value="F:metal ion binding"/>
    <property type="evidence" value="ECO:0007669"/>
    <property type="project" value="InterPro"/>
</dbReference>
<gene>
    <name evidence="5" type="ORF">DARMORV10_C04P45810.1</name>
</gene>
<keyword evidence="3" id="KW-0963">Cytoplasm</keyword>
<dbReference type="AlphaFoldDB" id="A0A816JKR5"/>
<protein>
    <submittedName>
        <fullName evidence="5">(rape) hypothetical protein</fullName>
    </submittedName>
</protein>
<dbReference type="Proteomes" id="UP001295469">
    <property type="component" value="Chromosome C04"/>
</dbReference>
<dbReference type="EMBL" id="HG994368">
    <property type="protein sequence ID" value="CAF1858679.1"/>
    <property type="molecule type" value="Genomic_DNA"/>
</dbReference>
<name>A0A816JKR5_BRANA</name>
<evidence type="ECO:0000256" key="3">
    <source>
        <dbReference type="ARBA" id="ARBA00022490"/>
    </source>
</evidence>
<dbReference type="SUPFAM" id="SSF53649">
    <property type="entry name" value="Alkaline phosphatase-like"/>
    <property type="match status" value="1"/>
</dbReference>
<comment type="subunit">
    <text evidence="2">Monomer.</text>
</comment>
<accession>A0A816JKR5</accession>
<dbReference type="GO" id="GO:0006007">
    <property type="term" value="P:glucose catabolic process"/>
    <property type="evidence" value="ECO:0007669"/>
    <property type="project" value="InterPro"/>
</dbReference>
<dbReference type="OMA" id="KWCCLAW"/>
<dbReference type="PANTHER" id="PTHR31637:SF7">
    <property type="entry name" value="2,3-BISPHOSPHOGLYCERATE-INDEPENDENT PHOSPHOGLYCERATE MUTASE 1"/>
    <property type="match status" value="1"/>
</dbReference>
<proteinExistence type="predicted"/>
<feature type="domain" description="Metalloenzyme" evidence="4">
    <location>
        <begin position="15"/>
        <end position="75"/>
    </location>
</feature>
<dbReference type="PANTHER" id="PTHR31637">
    <property type="entry name" value="2,3-BISPHOSPHOGLYCERATE-INDEPENDENT PHOSPHOGLYCERATE MUTASE"/>
    <property type="match status" value="1"/>
</dbReference>
<dbReference type="Gene3D" id="3.40.720.10">
    <property type="entry name" value="Alkaline Phosphatase, subunit A"/>
    <property type="match status" value="1"/>
</dbReference>
<dbReference type="InterPro" id="IPR017850">
    <property type="entry name" value="Alkaline_phosphatase_core_sf"/>
</dbReference>
<dbReference type="Pfam" id="PF01676">
    <property type="entry name" value="Metalloenzyme"/>
    <property type="match status" value="1"/>
</dbReference>